<keyword evidence="2" id="KW-1185">Reference proteome</keyword>
<reference evidence="1 2" key="1">
    <citation type="journal article" date="2015" name="Int. J. Syst. Evol. Microbiol.">
        <title>Tumebacillus algifaecis sp. nov., isolated from decomposing algal scum.</title>
        <authorList>
            <person name="Wu Y.F."/>
            <person name="Zhang B."/>
            <person name="Xing P."/>
            <person name="Wu Q.L."/>
            <person name="Liu S.J."/>
        </authorList>
    </citation>
    <scope>NUCLEOTIDE SEQUENCE [LARGE SCALE GENOMIC DNA]</scope>
    <source>
        <strain evidence="1 2">THMBR28</strain>
    </source>
</reference>
<dbReference type="KEGG" id="tab:CIG75_16520"/>
<name>A0A223D461_9BACL</name>
<dbReference type="AlphaFoldDB" id="A0A223D461"/>
<evidence type="ECO:0000313" key="1">
    <source>
        <dbReference type="EMBL" id="ASS76399.1"/>
    </source>
</evidence>
<sequence length="62" mass="6636">MRGPGVSVFLIAILLGLTTGDFVVAEEAVPKQTDDATLAVQAVQEERALAQNVLEWHGAMEK</sequence>
<protein>
    <submittedName>
        <fullName evidence="1">Uncharacterized protein</fullName>
    </submittedName>
</protein>
<dbReference type="Proteomes" id="UP000214688">
    <property type="component" value="Chromosome"/>
</dbReference>
<proteinExistence type="predicted"/>
<dbReference type="EMBL" id="CP022657">
    <property type="protein sequence ID" value="ASS76399.1"/>
    <property type="molecule type" value="Genomic_DNA"/>
</dbReference>
<evidence type="ECO:0000313" key="2">
    <source>
        <dbReference type="Proteomes" id="UP000214688"/>
    </source>
</evidence>
<accession>A0A223D461</accession>
<organism evidence="1 2">
    <name type="scientific">Tumebacillus algifaecis</name>
    <dbReference type="NCBI Taxonomy" id="1214604"/>
    <lineage>
        <taxon>Bacteria</taxon>
        <taxon>Bacillati</taxon>
        <taxon>Bacillota</taxon>
        <taxon>Bacilli</taxon>
        <taxon>Bacillales</taxon>
        <taxon>Alicyclobacillaceae</taxon>
        <taxon>Tumebacillus</taxon>
    </lineage>
</organism>
<gene>
    <name evidence="1" type="ORF">CIG75_16520</name>
</gene>